<protein>
    <submittedName>
        <fullName evidence="4">Calmodulin-binding protein 60 C-like isoform X2</fullName>
    </submittedName>
</protein>
<proteinExistence type="predicted"/>
<accession>A0A9R0K120</accession>
<evidence type="ECO:0000313" key="4">
    <source>
        <dbReference type="RefSeq" id="XP_021854561.1"/>
    </source>
</evidence>
<dbReference type="AlphaFoldDB" id="A0A9R0K120"/>
<evidence type="ECO:0000259" key="1">
    <source>
        <dbReference type="Pfam" id="PF07887"/>
    </source>
</evidence>
<dbReference type="Pfam" id="PF07887">
    <property type="entry name" value="Calmodulin_bind"/>
    <property type="match status" value="1"/>
</dbReference>
<dbReference type="GeneID" id="110793931"/>
<name>A0A9R0K120_SPIOL</name>
<gene>
    <name evidence="4" type="primary">LOC110793931</name>
</gene>
<sequence length="482" mass="54059">MDSGRFYGDDHLHQQLNEQVKPPEKCWCKGVSNLGELKWLQDFMVHQFKPSIGEEVEKVLDRKLVPILSLLQQCVLLLNPSSLPFHAESSASRILQLQFNGDVPDTLLTMDKIEDEGASLEVELVDESGNKVEVGAESCVKIKIDVLDDELDTEDRDDSDELTAEDYTKHIVRPRKNKGALLKGNCEIRMTRGAASVSHIAFTDNSKSMRNGNFRLGAKVVRGLPPGVVVKEAVSNAFTVKERRQKCAKKHEFPSIDDDLWRLVYIRKDGPVYKRAVEAGIRTVNDFLQRCETTTAKELQHILHVPEAKWKAIVENANKAKACNLTQEPRVKFMGQTNWVDDSRKELADKTAAYPKQSLLLKFNSPANQILDQELINPSFIQGHEQPPPPPPCGNSIIGKMVEHENDLPLEASWEDINLDWLIDLKGSPPRLEEMGNVSQVSSHVNVTSKIITACYVTKAAALFMISVQQDASVPAKKRKLQ</sequence>
<feature type="domain" description="Calmodulin binding protein central" evidence="2">
    <location>
        <begin position="256"/>
        <end position="319"/>
    </location>
</feature>
<dbReference type="InterPro" id="IPR012416">
    <property type="entry name" value="CBP60"/>
</dbReference>
<dbReference type="GO" id="GO:0003700">
    <property type="term" value="F:DNA-binding transcription factor activity"/>
    <property type="evidence" value="ECO:0007669"/>
    <property type="project" value="TreeGrafter"/>
</dbReference>
<dbReference type="GO" id="GO:0005634">
    <property type="term" value="C:nucleus"/>
    <property type="evidence" value="ECO:0007669"/>
    <property type="project" value="TreeGrafter"/>
</dbReference>
<feature type="domain" description="Calmodulin binding protein-like N-terminal" evidence="1">
    <location>
        <begin position="95"/>
        <end position="242"/>
    </location>
</feature>
<reference evidence="4" key="2">
    <citation type="submission" date="2025-08" db="UniProtKB">
        <authorList>
            <consortium name="RefSeq"/>
        </authorList>
    </citation>
    <scope>IDENTIFICATION</scope>
    <source>
        <tissue evidence="4">Leaf</tissue>
    </source>
</reference>
<dbReference type="RefSeq" id="XP_021854561.1">
    <property type="nucleotide sequence ID" value="XM_021998869.2"/>
</dbReference>
<dbReference type="PANTHER" id="PTHR31713:SF43">
    <property type="entry name" value="CALMODULIN-BINDING PROTEIN 60 G"/>
    <property type="match status" value="1"/>
</dbReference>
<dbReference type="GO" id="GO:0080142">
    <property type="term" value="P:regulation of salicylic acid biosynthetic process"/>
    <property type="evidence" value="ECO:0007669"/>
    <property type="project" value="TreeGrafter"/>
</dbReference>
<keyword evidence="3" id="KW-1185">Reference proteome</keyword>
<dbReference type="GO" id="GO:0005516">
    <property type="term" value="F:calmodulin binding"/>
    <property type="evidence" value="ECO:0007669"/>
    <property type="project" value="InterPro"/>
</dbReference>
<evidence type="ECO:0000259" key="2">
    <source>
        <dbReference type="Pfam" id="PF20451"/>
    </source>
</evidence>
<dbReference type="PANTHER" id="PTHR31713">
    <property type="entry name" value="OS02G0177800 PROTEIN"/>
    <property type="match status" value="1"/>
</dbReference>
<organism evidence="3 4">
    <name type="scientific">Spinacia oleracea</name>
    <name type="common">Spinach</name>
    <dbReference type="NCBI Taxonomy" id="3562"/>
    <lineage>
        <taxon>Eukaryota</taxon>
        <taxon>Viridiplantae</taxon>
        <taxon>Streptophyta</taxon>
        <taxon>Embryophyta</taxon>
        <taxon>Tracheophyta</taxon>
        <taxon>Spermatophyta</taxon>
        <taxon>Magnoliopsida</taxon>
        <taxon>eudicotyledons</taxon>
        <taxon>Gunneridae</taxon>
        <taxon>Pentapetalae</taxon>
        <taxon>Caryophyllales</taxon>
        <taxon>Chenopodiaceae</taxon>
        <taxon>Chenopodioideae</taxon>
        <taxon>Anserineae</taxon>
        <taxon>Spinacia</taxon>
    </lineage>
</organism>
<dbReference type="InterPro" id="IPR046830">
    <property type="entry name" value="Calmod_bind_M"/>
</dbReference>
<evidence type="ECO:0000313" key="3">
    <source>
        <dbReference type="Proteomes" id="UP000813463"/>
    </source>
</evidence>
<reference evidence="3" key="1">
    <citation type="journal article" date="2021" name="Nat. Commun.">
        <title>Genomic analyses provide insights into spinach domestication and the genetic basis of agronomic traits.</title>
        <authorList>
            <person name="Cai X."/>
            <person name="Sun X."/>
            <person name="Xu C."/>
            <person name="Sun H."/>
            <person name="Wang X."/>
            <person name="Ge C."/>
            <person name="Zhang Z."/>
            <person name="Wang Q."/>
            <person name="Fei Z."/>
            <person name="Jiao C."/>
            <person name="Wang Q."/>
        </authorList>
    </citation>
    <scope>NUCLEOTIDE SEQUENCE [LARGE SCALE GENOMIC DNA]</scope>
    <source>
        <strain evidence="3">cv. Varoflay</strain>
    </source>
</reference>
<dbReference type="InterPro" id="IPR046831">
    <property type="entry name" value="Calmodulin_bind_N"/>
</dbReference>
<dbReference type="GO" id="GO:0043565">
    <property type="term" value="F:sequence-specific DNA binding"/>
    <property type="evidence" value="ECO:0007669"/>
    <property type="project" value="TreeGrafter"/>
</dbReference>
<dbReference type="Pfam" id="PF20451">
    <property type="entry name" value="Calmod_bind_M"/>
    <property type="match status" value="1"/>
</dbReference>
<dbReference type="Proteomes" id="UP000813463">
    <property type="component" value="Chromosome 4"/>
</dbReference>